<dbReference type="EMBL" id="CDHN01000008">
    <property type="protein sequence ID" value="CEJ94897.1"/>
    <property type="molecule type" value="Genomic_DNA"/>
</dbReference>
<dbReference type="SUPFAM" id="SSF49329">
    <property type="entry name" value="Cu,Zn superoxide dismutase-like"/>
    <property type="match status" value="1"/>
</dbReference>
<comment type="cofactor">
    <cofactor evidence="14">
        <name>Zn(2+)</name>
        <dbReference type="ChEBI" id="CHEBI:29105"/>
    </cofactor>
    <text evidence="14">Binds 1 zinc ion per subunit.</text>
</comment>
<keyword evidence="8 14" id="KW-0479">Metal-binding</keyword>
<dbReference type="FunFam" id="2.60.40.200:FF:000001">
    <property type="entry name" value="Superoxide dismutase [Cu-Zn]"/>
    <property type="match status" value="1"/>
</dbReference>
<keyword evidence="7" id="KW-0963">Cytoplasm</keyword>
<dbReference type="PROSITE" id="PS00332">
    <property type="entry name" value="SOD_CU_ZN_2"/>
    <property type="match status" value="1"/>
</dbReference>
<dbReference type="InterPro" id="IPR018152">
    <property type="entry name" value="SOD_Cu/Zn_BS"/>
</dbReference>
<comment type="function">
    <text evidence="1 14">Destroys radicals which are normally produced within the cells and which are toxic to biological systems.</text>
</comment>
<dbReference type="InterPro" id="IPR024134">
    <property type="entry name" value="SOD_Cu/Zn_/chaperone"/>
</dbReference>
<keyword evidence="10" id="KW-0049">Antioxidant</keyword>
<dbReference type="PANTHER" id="PTHR10003">
    <property type="entry name" value="SUPEROXIDE DISMUTASE CU-ZN -RELATED"/>
    <property type="match status" value="1"/>
</dbReference>
<comment type="subcellular location">
    <subcellularLocation>
        <location evidence="2">Cytoplasm</location>
    </subcellularLocation>
</comment>
<feature type="domain" description="Superoxide dismutase copper/zinc binding" evidence="15">
    <location>
        <begin position="18"/>
        <end position="153"/>
    </location>
</feature>
<dbReference type="EC" id="1.15.1.1" evidence="5 14"/>
<keyword evidence="17" id="KW-1185">Reference proteome</keyword>
<comment type="cofactor">
    <cofactor evidence="14">
        <name>Cu cation</name>
        <dbReference type="ChEBI" id="CHEBI:23378"/>
    </cofactor>
    <text evidence="14">Binds 1 copper ion per subunit.</text>
</comment>
<evidence type="ECO:0000256" key="12">
    <source>
        <dbReference type="ARBA" id="ARBA00023008"/>
    </source>
</evidence>
<evidence type="ECO:0000256" key="4">
    <source>
        <dbReference type="ARBA" id="ARBA00011738"/>
    </source>
</evidence>
<dbReference type="InterPro" id="IPR036423">
    <property type="entry name" value="SOD-like_Cu/Zn_dom_sf"/>
</dbReference>
<evidence type="ECO:0000256" key="6">
    <source>
        <dbReference type="ARBA" id="ARBA00020928"/>
    </source>
</evidence>
<dbReference type="STRING" id="1531966.A0A0A1TT77"/>
<dbReference type="PRINTS" id="PR00068">
    <property type="entry name" value="CUZNDISMTASE"/>
</dbReference>
<gene>
    <name evidence="16" type="ORF">VHEMI10404</name>
</gene>
<accession>A0A0A1TT77</accession>
<evidence type="ECO:0000256" key="3">
    <source>
        <dbReference type="ARBA" id="ARBA00010457"/>
    </source>
</evidence>
<dbReference type="Proteomes" id="UP000039046">
    <property type="component" value="Unassembled WGS sequence"/>
</dbReference>
<evidence type="ECO:0000256" key="5">
    <source>
        <dbReference type="ARBA" id="ARBA00012682"/>
    </source>
</evidence>
<dbReference type="CDD" id="cd00305">
    <property type="entry name" value="Cu-Zn_Superoxide_Dismutase"/>
    <property type="match status" value="1"/>
</dbReference>
<dbReference type="Pfam" id="PF00080">
    <property type="entry name" value="Sod_Cu"/>
    <property type="match status" value="1"/>
</dbReference>
<evidence type="ECO:0000313" key="16">
    <source>
        <dbReference type="EMBL" id="CEJ94897.1"/>
    </source>
</evidence>
<evidence type="ECO:0000256" key="8">
    <source>
        <dbReference type="ARBA" id="ARBA00022723"/>
    </source>
</evidence>
<evidence type="ECO:0000256" key="7">
    <source>
        <dbReference type="ARBA" id="ARBA00022490"/>
    </source>
</evidence>
<sequence>MVCAKTVFKAVAFVNGTINGTIFFEQHGEDAPVKVFGDIDGLSAGKHGFHVHQYGDLSGGCLSAGPHFNPFNKTHGAPDDETRHVGDLGNIIANDKGRATLDIKDELIQLTGDLNIVGRAIVIHQGVDDLGKGGNEESTKTGNAGARLGCAIIGIAK</sequence>
<evidence type="ECO:0000256" key="1">
    <source>
        <dbReference type="ARBA" id="ARBA00003917"/>
    </source>
</evidence>
<keyword evidence="12 14" id="KW-0186">Copper</keyword>
<comment type="similarity">
    <text evidence="3 14">Belongs to the Cu-Zn superoxide dismutase family.</text>
</comment>
<dbReference type="GO" id="GO:0005507">
    <property type="term" value="F:copper ion binding"/>
    <property type="evidence" value="ECO:0007669"/>
    <property type="project" value="InterPro"/>
</dbReference>
<evidence type="ECO:0000256" key="2">
    <source>
        <dbReference type="ARBA" id="ARBA00004496"/>
    </source>
</evidence>
<evidence type="ECO:0000256" key="13">
    <source>
        <dbReference type="ARBA" id="ARBA00023157"/>
    </source>
</evidence>
<proteinExistence type="inferred from homology"/>
<reference evidence="16 17" key="1">
    <citation type="journal article" date="2015" name="Genome Announc.">
        <title>Draft Genome Sequence and Gene Annotation of the Entomopathogenic Fungus Verticillium hemipterigenum.</title>
        <authorList>
            <person name="Horn F."/>
            <person name="Habel A."/>
            <person name="Scharf D.H."/>
            <person name="Dworschak J."/>
            <person name="Brakhage A.A."/>
            <person name="Guthke R."/>
            <person name="Hertweck C."/>
            <person name="Linde J."/>
        </authorList>
    </citation>
    <scope>NUCLEOTIDE SEQUENCE [LARGE SCALE GENOMIC DNA]</scope>
</reference>
<evidence type="ECO:0000259" key="15">
    <source>
        <dbReference type="Pfam" id="PF00080"/>
    </source>
</evidence>
<keyword evidence="11 14" id="KW-0560">Oxidoreductase</keyword>
<protein>
    <recommendedName>
        <fullName evidence="6 14">Superoxide dismutase [Cu-Zn]</fullName>
        <ecNumber evidence="5 14">1.15.1.1</ecNumber>
    </recommendedName>
</protein>
<dbReference type="GO" id="GO:0005737">
    <property type="term" value="C:cytoplasm"/>
    <property type="evidence" value="ECO:0007669"/>
    <property type="project" value="UniProtKB-SubCell"/>
</dbReference>
<dbReference type="HOGENOM" id="CLU_056632_4_1_1"/>
<dbReference type="PROSITE" id="PS00087">
    <property type="entry name" value="SOD_CU_ZN_1"/>
    <property type="match status" value="1"/>
</dbReference>
<dbReference type="GO" id="GO:0004784">
    <property type="term" value="F:superoxide dismutase activity"/>
    <property type="evidence" value="ECO:0007669"/>
    <property type="project" value="UniProtKB-EC"/>
</dbReference>
<evidence type="ECO:0000256" key="11">
    <source>
        <dbReference type="ARBA" id="ARBA00023002"/>
    </source>
</evidence>
<dbReference type="OrthoDB" id="2015551at2759"/>
<evidence type="ECO:0000256" key="10">
    <source>
        <dbReference type="ARBA" id="ARBA00022862"/>
    </source>
</evidence>
<dbReference type="Gene3D" id="2.60.40.200">
    <property type="entry name" value="Superoxide dismutase, copper/zinc binding domain"/>
    <property type="match status" value="1"/>
</dbReference>
<evidence type="ECO:0000313" key="17">
    <source>
        <dbReference type="Proteomes" id="UP000039046"/>
    </source>
</evidence>
<name>A0A0A1TT77_9HYPO</name>
<evidence type="ECO:0000256" key="9">
    <source>
        <dbReference type="ARBA" id="ARBA00022833"/>
    </source>
</evidence>
<dbReference type="InterPro" id="IPR001424">
    <property type="entry name" value="SOD_Cu_Zn_dom"/>
</dbReference>
<evidence type="ECO:0000256" key="14">
    <source>
        <dbReference type="RuleBase" id="RU000393"/>
    </source>
</evidence>
<comment type="catalytic activity">
    <reaction evidence="14">
        <text>2 superoxide + 2 H(+) = H2O2 + O2</text>
        <dbReference type="Rhea" id="RHEA:20696"/>
        <dbReference type="ChEBI" id="CHEBI:15378"/>
        <dbReference type="ChEBI" id="CHEBI:15379"/>
        <dbReference type="ChEBI" id="CHEBI:16240"/>
        <dbReference type="ChEBI" id="CHEBI:18421"/>
        <dbReference type="EC" id="1.15.1.1"/>
    </reaction>
</comment>
<dbReference type="AlphaFoldDB" id="A0A0A1TT77"/>
<organism evidence="16 17">
    <name type="scientific">[Torrubiella] hemipterigena</name>
    <dbReference type="NCBI Taxonomy" id="1531966"/>
    <lineage>
        <taxon>Eukaryota</taxon>
        <taxon>Fungi</taxon>
        <taxon>Dikarya</taxon>
        <taxon>Ascomycota</taxon>
        <taxon>Pezizomycotina</taxon>
        <taxon>Sordariomycetes</taxon>
        <taxon>Hypocreomycetidae</taxon>
        <taxon>Hypocreales</taxon>
        <taxon>Clavicipitaceae</taxon>
        <taxon>Clavicipitaceae incertae sedis</taxon>
        <taxon>'Torrubiella' clade</taxon>
    </lineage>
</organism>
<comment type="subunit">
    <text evidence="4">Homodimer.</text>
</comment>
<keyword evidence="9 14" id="KW-0862">Zinc</keyword>
<keyword evidence="13" id="KW-1015">Disulfide bond</keyword>